<keyword evidence="1" id="KW-0472">Membrane</keyword>
<dbReference type="RefSeq" id="YP_009519097.1">
    <property type="nucleotide sequence ID" value="NC_039522.1"/>
</dbReference>
<keyword evidence="1" id="KW-0812">Transmembrane</keyword>
<reference evidence="2" key="1">
    <citation type="submission" date="2018-07" db="EMBL/GenBank/DDBJ databases">
        <authorList>
            <person name="Quirk P.G."/>
            <person name="Krulwich T.A."/>
        </authorList>
    </citation>
    <scope>NUCLEOTIDE SEQUENCE</scope>
</reference>
<dbReference type="EMBL" id="MH591105">
    <property type="protein sequence ID" value="AYC65050.1"/>
    <property type="molecule type" value="Genomic_DNA"/>
</dbReference>
<name>A0A386B031_9CHLO</name>
<keyword evidence="2" id="KW-0934">Plastid</keyword>
<organism evidence="2">
    <name type="scientific">Callipsygma wilsonis</name>
    <dbReference type="NCBI Taxonomy" id="2320807"/>
    <lineage>
        <taxon>Eukaryota</taxon>
        <taxon>Viridiplantae</taxon>
        <taxon>Chlorophyta</taxon>
        <taxon>core chlorophytes</taxon>
        <taxon>Ulvophyceae</taxon>
        <taxon>TCBD clade</taxon>
        <taxon>Bryopsidales</taxon>
        <taxon>Halimedineae</taxon>
        <taxon>Halimedaceae</taxon>
        <taxon>Rhipiliopsideae</taxon>
        <taxon>Callipsygma</taxon>
    </lineage>
</organism>
<dbReference type="GeneID" id="38278929"/>
<keyword evidence="1" id="KW-1133">Transmembrane helix</keyword>
<geneLocation type="chloroplast" evidence="2"/>
<feature type="transmembrane region" description="Helical" evidence="1">
    <location>
        <begin position="6"/>
        <end position="25"/>
    </location>
</feature>
<sequence>MSILLLYFGIIAILIPSIIIFYFSLIKIKLI</sequence>
<dbReference type="AlphaFoldDB" id="A0A386B031"/>
<keyword evidence="2" id="KW-0150">Chloroplast</keyword>
<evidence type="ECO:0000256" key="1">
    <source>
        <dbReference type="SAM" id="Phobius"/>
    </source>
</evidence>
<protein>
    <submittedName>
        <fullName evidence="2">Cytochrome b6-f complex subunit 6</fullName>
    </submittedName>
</protein>
<gene>
    <name evidence="2" type="primary">petL</name>
</gene>
<proteinExistence type="predicted"/>
<evidence type="ECO:0000313" key="2">
    <source>
        <dbReference type="EMBL" id="AYC65050.1"/>
    </source>
</evidence>
<reference evidence="2" key="2">
    <citation type="journal article" date="2019" name="Mol. Phylogenet. Evol.">
        <title>Reassessment of the classification of bryopsidales (chlorophyta) based on chloroplast phylogenomic analyses.</title>
        <authorList>
            <person name="Cremen M.C."/>
            <person name="Leliaert F."/>
            <person name="West J."/>
            <person name="Lam D.W."/>
            <person name="Shimada S."/>
            <person name="Lopez-Bautista J.M."/>
            <person name="Verbruggen H."/>
        </authorList>
    </citation>
    <scope>NUCLEOTIDE SEQUENCE</scope>
</reference>
<accession>A0A386B031</accession>